<dbReference type="Proteomes" id="UP000663828">
    <property type="component" value="Unassembled WGS sequence"/>
</dbReference>
<evidence type="ECO:0000256" key="7">
    <source>
        <dbReference type="SAM" id="Phobius"/>
    </source>
</evidence>
<keyword evidence="6 7" id="KW-0472">Membrane</keyword>
<feature type="transmembrane region" description="Helical" evidence="7">
    <location>
        <begin position="47"/>
        <end position="66"/>
    </location>
</feature>
<dbReference type="GO" id="GO:0016020">
    <property type="term" value="C:membrane"/>
    <property type="evidence" value="ECO:0007669"/>
    <property type="project" value="UniProtKB-SubCell"/>
</dbReference>
<comment type="subcellular location">
    <subcellularLocation>
        <location evidence="1">Membrane</location>
        <topology evidence="1">Multi-pass membrane protein</topology>
    </subcellularLocation>
</comment>
<evidence type="ECO:0000256" key="3">
    <source>
        <dbReference type="ARBA" id="ARBA00022692"/>
    </source>
</evidence>
<organism evidence="8 10">
    <name type="scientific">Adineta ricciae</name>
    <name type="common">Rotifer</name>
    <dbReference type="NCBI Taxonomy" id="249248"/>
    <lineage>
        <taxon>Eukaryota</taxon>
        <taxon>Metazoa</taxon>
        <taxon>Spiralia</taxon>
        <taxon>Gnathifera</taxon>
        <taxon>Rotifera</taxon>
        <taxon>Eurotatoria</taxon>
        <taxon>Bdelloidea</taxon>
        <taxon>Adinetida</taxon>
        <taxon>Adinetidae</taxon>
        <taxon>Adineta</taxon>
    </lineage>
</organism>
<protein>
    <recommendedName>
        <fullName evidence="2">Transmembrane protein 107</fullName>
    </recommendedName>
</protein>
<gene>
    <name evidence="9" type="ORF">EDS130_LOCUS13391</name>
    <name evidence="8" type="ORF">XAT740_LOCUS8658</name>
</gene>
<dbReference type="Pfam" id="PF14995">
    <property type="entry name" value="TMEM107"/>
    <property type="match status" value="1"/>
</dbReference>
<dbReference type="GO" id="GO:0036038">
    <property type="term" value="C:MKS complex"/>
    <property type="evidence" value="ECO:0007669"/>
    <property type="project" value="TreeGrafter"/>
</dbReference>
<evidence type="ECO:0000256" key="1">
    <source>
        <dbReference type="ARBA" id="ARBA00004141"/>
    </source>
</evidence>
<accession>A0A814AGV6</accession>
<evidence type="ECO:0000313" key="10">
    <source>
        <dbReference type="Proteomes" id="UP000663828"/>
    </source>
</evidence>
<dbReference type="PANTHER" id="PTHR34341">
    <property type="entry name" value="TRANSMEMBRANE PROTEIN 107"/>
    <property type="match status" value="1"/>
</dbReference>
<evidence type="ECO:0000256" key="5">
    <source>
        <dbReference type="ARBA" id="ARBA00022989"/>
    </source>
</evidence>
<dbReference type="OrthoDB" id="2114471at2759"/>
<reference evidence="8" key="1">
    <citation type="submission" date="2021-02" db="EMBL/GenBank/DDBJ databases">
        <authorList>
            <person name="Nowell W R."/>
        </authorList>
    </citation>
    <scope>NUCLEOTIDE SEQUENCE</scope>
</reference>
<feature type="transmembrane region" description="Helical" evidence="7">
    <location>
        <begin position="104"/>
        <end position="125"/>
    </location>
</feature>
<dbReference type="AlphaFoldDB" id="A0A814AGV6"/>
<name>A0A814AGV6_ADIRI</name>
<dbReference type="EMBL" id="CAJNOJ010000053">
    <property type="protein sequence ID" value="CAF0971476.1"/>
    <property type="molecule type" value="Genomic_DNA"/>
</dbReference>
<dbReference type="GO" id="GO:1904491">
    <property type="term" value="P:protein localization to ciliary transition zone"/>
    <property type="evidence" value="ECO:0007669"/>
    <property type="project" value="TreeGrafter"/>
</dbReference>
<sequence>MYLRLVSARFLSHVLHLLAIALCFWSWERNVTGCENDASQTSYKNQLFVAHSLAIAFCVFELIPLILGITSINYARSFLAIILHLSAAVGLVFFLLQYQCALRVWPIFAICSCVPFLIECTAAIYKTVRQRL</sequence>
<keyword evidence="5 7" id="KW-1133">Transmembrane helix</keyword>
<feature type="transmembrane region" description="Helical" evidence="7">
    <location>
        <begin position="78"/>
        <end position="98"/>
    </location>
</feature>
<feature type="transmembrane region" description="Helical" evidence="7">
    <location>
        <begin position="7"/>
        <end position="27"/>
    </location>
</feature>
<dbReference type="InterPro" id="IPR029248">
    <property type="entry name" value="TMEM107"/>
</dbReference>
<comment type="caution">
    <text evidence="8">The sequence shown here is derived from an EMBL/GenBank/DDBJ whole genome shotgun (WGS) entry which is preliminary data.</text>
</comment>
<dbReference type="Proteomes" id="UP000663852">
    <property type="component" value="Unassembled WGS sequence"/>
</dbReference>
<evidence type="ECO:0000256" key="4">
    <source>
        <dbReference type="ARBA" id="ARBA00022794"/>
    </source>
</evidence>
<keyword evidence="3 7" id="KW-0812">Transmembrane</keyword>
<dbReference type="GO" id="GO:1905515">
    <property type="term" value="P:non-motile cilium assembly"/>
    <property type="evidence" value="ECO:0007669"/>
    <property type="project" value="TreeGrafter"/>
</dbReference>
<dbReference type="PANTHER" id="PTHR34341:SF1">
    <property type="entry name" value="TRANSMEMBRANE PROTEIN 107"/>
    <property type="match status" value="1"/>
</dbReference>
<keyword evidence="10" id="KW-1185">Reference proteome</keyword>
<evidence type="ECO:0000313" key="8">
    <source>
        <dbReference type="EMBL" id="CAF0913435.1"/>
    </source>
</evidence>
<dbReference type="EMBL" id="CAJNOR010000434">
    <property type="protein sequence ID" value="CAF0913435.1"/>
    <property type="molecule type" value="Genomic_DNA"/>
</dbReference>
<keyword evidence="4" id="KW-0970">Cilium biogenesis/degradation</keyword>
<evidence type="ECO:0000256" key="2">
    <source>
        <dbReference type="ARBA" id="ARBA00015652"/>
    </source>
</evidence>
<evidence type="ECO:0000256" key="6">
    <source>
        <dbReference type="ARBA" id="ARBA00023136"/>
    </source>
</evidence>
<proteinExistence type="predicted"/>
<evidence type="ECO:0000313" key="9">
    <source>
        <dbReference type="EMBL" id="CAF0971476.1"/>
    </source>
</evidence>